<dbReference type="SMART" id="SM00382">
    <property type="entry name" value="AAA"/>
    <property type="match status" value="1"/>
</dbReference>
<dbReference type="Pfam" id="PF00005">
    <property type="entry name" value="ABC_tran"/>
    <property type="match status" value="1"/>
</dbReference>
<dbReference type="InterPro" id="IPR027417">
    <property type="entry name" value="P-loop_NTPase"/>
</dbReference>
<dbReference type="PROSITE" id="PS00211">
    <property type="entry name" value="ABC_TRANSPORTER_1"/>
    <property type="match status" value="1"/>
</dbReference>
<dbReference type="AlphaFoldDB" id="A0A0A2WW73"/>
<evidence type="ECO:0000313" key="6">
    <source>
        <dbReference type="Proteomes" id="UP000030364"/>
    </source>
</evidence>
<evidence type="ECO:0000259" key="4">
    <source>
        <dbReference type="PROSITE" id="PS50893"/>
    </source>
</evidence>
<dbReference type="InterPro" id="IPR017871">
    <property type="entry name" value="ABC_transporter-like_CS"/>
</dbReference>
<dbReference type="GO" id="GO:0016887">
    <property type="term" value="F:ATP hydrolysis activity"/>
    <property type="evidence" value="ECO:0007669"/>
    <property type="project" value="InterPro"/>
</dbReference>
<dbReference type="PROSITE" id="PS50893">
    <property type="entry name" value="ABC_TRANSPORTER_2"/>
    <property type="match status" value="1"/>
</dbReference>
<keyword evidence="3 5" id="KW-0067">ATP-binding</keyword>
<dbReference type="Gene3D" id="3.40.50.300">
    <property type="entry name" value="P-loop containing nucleotide triphosphate hydrolases"/>
    <property type="match status" value="1"/>
</dbReference>
<dbReference type="PANTHER" id="PTHR42781">
    <property type="entry name" value="SPERMIDINE/PUTRESCINE IMPORT ATP-BINDING PROTEIN POTA"/>
    <property type="match status" value="1"/>
</dbReference>
<evidence type="ECO:0000256" key="2">
    <source>
        <dbReference type="ARBA" id="ARBA00022741"/>
    </source>
</evidence>
<reference evidence="5 6" key="1">
    <citation type="journal article" date="2015" name="Genome Announc.">
        <title>Draft Genome Sequence of the Thermophile Thermus filiformis ATCC 43280, Producer of Carotenoid-(Di)glucoside-Branched Fatty Acid (Di)esters and Source of Hyperthermostable Enzymes of Biotechnological Interest.</title>
        <authorList>
            <person name="Mandelli F."/>
            <person name="Oliveira Ramires B."/>
            <person name="Couger M.B."/>
            <person name="Paixao D.A."/>
            <person name="Camilo C.M."/>
            <person name="Polikarpov I."/>
            <person name="Prade R."/>
            <person name="Riano-Pachon D.M."/>
            <person name="Squina F.M."/>
        </authorList>
    </citation>
    <scope>NUCLEOTIDE SEQUENCE [LARGE SCALE GENOMIC DNA]</scope>
    <source>
        <strain evidence="5 6">ATCC 43280</strain>
    </source>
</reference>
<dbReference type="FunFam" id="3.40.50.300:FF:000425">
    <property type="entry name" value="Probable ABC transporter, ATP-binding subunit"/>
    <property type="match status" value="1"/>
</dbReference>
<dbReference type="RefSeq" id="WP_038060490.1">
    <property type="nucleotide sequence ID" value="NZ_JPSL02000039.1"/>
</dbReference>
<evidence type="ECO:0000256" key="1">
    <source>
        <dbReference type="ARBA" id="ARBA00022448"/>
    </source>
</evidence>
<keyword evidence="2" id="KW-0547">Nucleotide-binding</keyword>
<dbReference type="InterPro" id="IPR003439">
    <property type="entry name" value="ABC_transporter-like_ATP-bd"/>
</dbReference>
<evidence type="ECO:0000313" key="5">
    <source>
        <dbReference type="EMBL" id="KGQ23037.2"/>
    </source>
</evidence>
<dbReference type="EMBL" id="JPSL02000039">
    <property type="protein sequence ID" value="KGQ23037.2"/>
    <property type="molecule type" value="Genomic_DNA"/>
</dbReference>
<dbReference type="Proteomes" id="UP000030364">
    <property type="component" value="Unassembled WGS sequence"/>
</dbReference>
<evidence type="ECO:0000256" key="3">
    <source>
        <dbReference type="ARBA" id="ARBA00022840"/>
    </source>
</evidence>
<keyword evidence="6" id="KW-1185">Reference proteome</keyword>
<accession>A0A0A2WW73</accession>
<name>A0A0A2WW73_THEFI</name>
<dbReference type="GO" id="GO:0015697">
    <property type="term" value="P:quaternary ammonium group transport"/>
    <property type="evidence" value="ECO:0007669"/>
    <property type="project" value="UniProtKB-ARBA"/>
</dbReference>
<dbReference type="InterPro" id="IPR003593">
    <property type="entry name" value="AAA+_ATPase"/>
</dbReference>
<sequence>MLELKLQKRYPGFALEVSLALPEGETAALLGPSGSGKSTLLKLIAGLLPPDGGWVRLGGMDLTPLPPERRGVGFVFQDYALFPHLTVWDNVAFGLVEARWPREALRARVEELLERTGLQAHAHKKPQALSGGEQQRVALARALAPRPRLLLLDEPLGALDLRLKEELLFFLRRLLKEERTTALVVTHDQEEAFLLAQRVVVMREGKVVQTGRPEAVWTRPKDAWVARFLGHKNLLSPEESARLGLPQRAHLLLPGALDLGTGEEGVVEERLFFGARVGLWLSWRGVRLYWEGAEPGLEEGDRVGVRLDPALAIPID</sequence>
<gene>
    <name evidence="5" type="ORF">THFILI_06035</name>
</gene>
<feature type="domain" description="ABC transporter" evidence="4">
    <location>
        <begin position="1"/>
        <end position="229"/>
    </location>
</feature>
<organism evidence="5 6">
    <name type="scientific">Thermus filiformis</name>
    <dbReference type="NCBI Taxonomy" id="276"/>
    <lineage>
        <taxon>Bacteria</taxon>
        <taxon>Thermotogati</taxon>
        <taxon>Deinococcota</taxon>
        <taxon>Deinococci</taxon>
        <taxon>Thermales</taxon>
        <taxon>Thermaceae</taxon>
        <taxon>Thermus</taxon>
    </lineage>
</organism>
<comment type="caution">
    <text evidence="5">The sequence shown here is derived from an EMBL/GenBank/DDBJ whole genome shotgun (WGS) entry which is preliminary data.</text>
</comment>
<dbReference type="SUPFAM" id="SSF52540">
    <property type="entry name" value="P-loop containing nucleoside triphosphate hydrolases"/>
    <property type="match status" value="1"/>
</dbReference>
<dbReference type="OrthoDB" id="25822at2"/>
<dbReference type="STRING" id="276.THFILI_06035"/>
<dbReference type="PANTHER" id="PTHR42781:SF4">
    <property type="entry name" value="SPERMIDINE_PUTRESCINE IMPORT ATP-BINDING PROTEIN POTA"/>
    <property type="match status" value="1"/>
</dbReference>
<keyword evidence="1" id="KW-0813">Transport</keyword>
<protein>
    <submittedName>
        <fullName evidence="5">ABC transporter ATP-binding protein</fullName>
    </submittedName>
</protein>
<dbReference type="InterPro" id="IPR050093">
    <property type="entry name" value="ABC_SmlMolc_Importer"/>
</dbReference>
<proteinExistence type="predicted"/>
<dbReference type="GO" id="GO:0005524">
    <property type="term" value="F:ATP binding"/>
    <property type="evidence" value="ECO:0007669"/>
    <property type="project" value="UniProtKB-KW"/>
</dbReference>